<comment type="caution">
    <text evidence="8">The sequence shown here is derived from an EMBL/GenBank/DDBJ whole genome shotgun (WGS) entry which is preliminary data.</text>
</comment>
<feature type="domain" description="Plastocyanin-like" evidence="7">
    <location>
        <begin position="80"/>
        <end position="160"/>
    </location>
</feature>
<sequence>MAKTNTKEPLQLRVSIVAESETDLIKCDYTHLTGYTYHNDPENRGLWLKHKSNSSLDYNISTNYEERWPTGITRKYHITIQEGKVNLDGVDFPYAKMVNGSWPGPWIQVKVTNNLDYNGTAIHMHGIRILHSNLNDGVPGVTQCPVPPGESFTYNFTATHAIDPILMGDHNHRSAFMDYYQEQFADAKKFRFPPKMTSIVVNGKGSYAGSYPERRYTKHVNPGERKILRLINISTDSTIIFSIDEHEFEVIGADLGEPYTTRNISIGIGQRYHIVLKTKEESQLLPDGVKSYWIRFQPADGCHNFETFPDARQGILCKNSSIALSKWLLPLEKHMDRRIEVNNWNIMDDPVWVNYNEPTVKHLDPPYPVNAVIYNFDQKTAYNRWQYMIIVGGSRNNSAPVKGGKLIPAAHPSEKPYCNISSLKLNYINPPRRDVVLLPKNGFVVIAFQLDNPGPWVLHCHIAWHVSTGLALQALEEKEKFKVRLENGTAKSQKDQLENTCKNWAVWQNNKTNHWDAHRFQDDSGI</sequence>
<feature type="domain" description="Plastocyanin-like" evidence="6">
    <location>
        <begin position="423"/>
        <end position="478"/>
    </location>
</feature>
<dbReference type="Gene3D" id="2.60.40.420">
    <property type="entry name" value="Cupredoxins - blue copper proteins"/>
    <property type="match status" value="3"/>
</dbReference>
<dbReference type="Pfam" id="PF00394">
    <property type="entry name" value="Cu-oxidase"/>
    <property type="match status" value="1"/>
</dbReference>
<dbReference type="AlphaFoldDB" id="A0A5M3Z6X1"/>
<keyword evidence="9" id="KW-1185">Reference proteome</keyword>
<evidence type="ECO:0000259" key="7">
    <source>
        <dbReference type="Pfam" id="PF07732"/>
    </source>
</evidence>
<evidence type="ECO:0000256" key="3">
    <source>
        <dbReference type="ARBA" id="ARBA00023002"/>
    </source>
</evidence>
<dbReference type="InterPro" id="IPR045087">
    <property type="entry name" value="Cu-oxidase_fam"/>
</dbReference>
<evidence type="ECO:0000313" key="9">
    <source>
        <dbReference type="Proteomes" id="UP000452235"/>
    </source>
</evidence>
<evidence type="ECO:0000256" key="1">
    <source>
        <dbReference type="ARBA" id="ARBA00010609"/>
    </source>
</evidence>
<protein>
    <submittedName>
        <fullName evidence="8">Multicopper oxidase</fullName>
    </submittedName>
</protein>
<evidence type="ECO:0000313" key="8">
    <source>
        <dbReference type="EMBL" id="GFF18077.1"/>
    </source>
</evidence>
<proteinExistence type="inferred from homology"/>
<comment type="similarity">
    <text evidence="1">Belongs to the multicopper oxidase family.</text>
</comment>
<dbReference type="PANTHER" id="PTHR11709">
    <property type="entry name" value="MULTI-COPPER OXIDASE"/>
    <property type="match status" value="1"/>
</dbReference>
<dbReference type="Pfam" id="PF07731">
    <property type="entry name" value="Cu-oxidase_2"/>
    <property type="match status" value="1"/>
</dbReference>
<gene>
    <name evidence="8" type="ORF">ATEIFO6365_0008001800</name>
</gene>
<dbReference type="InterPro" id="IPR008972">
    <property type="entry name" value="Cupredoxin"/>
</dbReference>
<evidence type="ECO:0000256" key="4">
    <source>
        <dbReference type="ARBA" id="ARBA00023008"/>
    </source>
</evidence>
<feature type="domain" description="Plastocyanin-like" evidence="5">
    <location>
        <begin position="164"/>
        <end position="297"/>
    </location>
</feature>
<keyword evidence="2" id="KW-0479">Metal-binding</keyword>
<evidence type="ECO:0000259" key="5">
    <source>
        <dbReference type="Pfam" id="PF00394"/>
    </source>
</evidence>
<evidence type="ECO:0000256" key="2">
    <source>
        <dbReference type="ARBA" id="ARBA00022723"/>
    </source>
</evidence>
<dbReference type="PANTHER" id="PTHR11709:SF71">
    <property type="entry name" value="OXIDOREDUCTASE TPCJ"/>
    <property type="match status" value="1"/>
</dbReference>
<dbReference type="InterPro" id="IPR011707">
    <property type="entry name" value="Cu-oxidase-like_N"/>
</dbReference>
<reference evidence="8 9" key="1">
    <citation type="submission" date="2020-01" db="EMBL/GenBank/DDBJ databases">
        <title>Aspergillus terreus IFO 6365 whole genome shotgun sequence.</title>
        <authorList>
            <person name="Kanamasa S."/>
            <person name="Takahashi H."/>
        </authorList>
    </citation>
    <scope>NUCLEOTIDE SEQUENCE [LARGE SCALE GENOMIC DNA]</scope>
    <source>
        <strain evidence="8 9">IFO 6365</strain>
    </source>
</reference>
<dbReference type="EMBL" id="BLJY01000008">
    <property type="protein sequence ID" value="GFF18077.1"/>
    <property type="molecule type" value="Genomic_DNA"/>
</dbReference>
<name>A0A5M3Z6X1_ASPTE</name>
<dbReference type="OrthoDB" id="2121828at2759"/>
<dbReference type="PROSITE" id="PS00080">
    <property type="entry name" value="MULTICOPPER_OXIDASE2"/>
    <property type="match status" value="1"/>
</dbReference>
<dbReference type="SUPFAM" id="SSF49503">
    <property type="entry name" value="Cupredoxins"/>
    <property type="match status" value="2"/>
</dbReference>
<organism evidence="8 9">
    <name type="scientific">Aspergillus terreus</name>
    <dbReference type="NCBI Taxonomy" id="33178"/>
    <lineage>
        <taxon>Eukaryota</taxon>
        <taxon>Fungi</taxon>
        <taxon>Dikarya</taxon>
        <taxon>Ascomycota</taxon>
        <taxon>Pezizomycotina</taxon>
        <taxon>Eurotiomycetes</taxon>
        <taxon>Eurotiomycetidae</taxon>
        <taxon>Eurotiales</taxon>
        <taxon>Aspergillaceae</taxon>
        <taxon>Aspergillus</taxon>
        <taxon>Aspergillus subgen. Circumdati</taxon>
    </lineage>
</organism>
<dbReference type="GO" id="GO:0016491">
    <property type="term" value="F:oxidoreductase activity"/>
    <property type="evidence" value="ECO:0007669"/>
    <property type="project" value="UniProtKB-KW"/>
</dbReference>
<dbReference type="GO" id="GO:0005507">
    <property type="term" value="F:copper ion binding"/>
    <property type="evidence" value="ECO:0007669"/>
    <property type="project" value="InterPro"/>
</dbReference>
<dbReference type="VEuPathDB" id="FungiDB:ATEG_08458"/>
<dbReference type="Pfam" id="PF07732">
    <property type="entry name" value="Cu-oxidase_3"/>
    <property type="match status" value="1"/>
</dbReference>
<dbReference type="Proteomes" id="UP000452235">
    <property type="component" value="Unassembled WGS sequence"/>
</dbReference>
<dbReference type="InterPro" id="IPR002355">
    <property type="entry name" value="Cu_oxidase_Cu_BS"/>
</dbReference>
<dbReference type="InterPro" id="IPR011706">
    <property type="entry name" value="Cu-oxidase_C"/>
</dbReference>
<keyword evidence="3" id="KW-0560">Oxidoreductase</keyword>
<dbReference type="InterPro" id="IPR001117">
    <property type="entry name" value="Cu-oxidase_2nd"/>
</dbReference>
<evidence type="ECO:0000259" key="6">
    <source>
        <dbReference type="Pfam" id="PF07731"/>
    </source>
</evidence>
<accession>A0A5M3Z6X1</accession>
<keyword evidence="4" id="KW-0186">Copper</keyword>